<gene>
    <name evidence="2" type="ORF">BN850_0097170</name>
</gene>
<organism evidence="2">
    <name type="scientific">Fusarium clavum</name>
    <dbReference type="NCBI Taxonomy" id="2594811"/>
    <lineage>
        <taxon>Eukaryota</taxon>
        <taxon>Fungi</taxon>
        <taxon>Dikarya</taxon>
        <taxon>Ascomycota</taxon>
        <taxon>Pezizomycotina</taxon>
        <taxon>Sordariomycetes</taxon>
        <taxon>Hypocreomycetidae</taxon>
        <taxon>Hypocreales</taxon>
        <taxon>Nectriaceae</taxon>
        <taxon>Fusarium</taxon>
        <taxon>Fusarium incarnatum-equiseti species complex</taxon>
    </lineage>
</organism>
<comment type="caution">
    <text evidence="2">The sequence shown here is derived from an EMBL/GenBank/DDBJ whole genome shotgun (WGS) entry which is preliminary data.</text>
</comment>
<evidence type="ECO:0000313" key="2">
    <source>
        <dbReference type="EMBL" id="CEG05161.1"/>
    </source>
</evidence>
<protein>
    <submittedName>
        <fullName evidence="2">WGS project CBMI000000000 data, contig CS3069_c003122</fullName>
    </submittedName>
</protein>
<sequence>MTSWLQFAQLRAPKDTFLKRITTLEDFSNACTDSSFLAIRIKDMIKTSDSDRVLLQVGLAYLPSLEPGEFLECSSANMPSLIQFYNNKRVKALTVDVHIRQDEKAEILALRDIPVRRNVRFGKQITMHPDHLGAAITGFLQGCLHKNERNLVCVGFNPKAWKYMRDYFPEAMSHFSAYMDLRDIARDAAPHSGHIPGLRDCLELFHFNGELAGTEKIGEKTDNAGEHAVAMCAFATILLSSWNQETFKYQLNARFLVSVCTEARETLPYCLKSSWSIAQQFHAWNPKYAIRASHDEAYVQFHNKPDMQTFINDMNGEVYPSGETLSVMTYEEREEGLEEEPEQQDWDNQEEEEQQETQQRTAWNSARIVSWISEDEASKEENDEEVDDDDDEMPELEEINPAADWDLLSE</sequence>
<name>A0A090N5U9_9HYPO</name>
<dbReference type="AlphaFoldDB" id="A0A090N5U9"/>
<evidence type="ECO:0000256" key="1">
    <source>
        <dbReference type="SAM" id="MobiDB-lite"/>
    </source>
</evidence>
<feature type="compositionally biased region" description="Acidic residues" evidence="1">
    <location>
        <begin position="373"/>
        <end position="398"/>
    </location>
</feature>
<feature type="compositionally biased region" description="Acidic residues" evidence="1">
    <location>
        <begin position="332"/>
        <end position="355"/>
    </location>
</feature>
<proteinExistence type="predicted"/>
<feature type="region of interest" description="Disordered" evidence="1">
    <location>
        <begin position="330"/>
        <end position="410"/>
    </location>
</feature>
<reference evidence="2" key="1">
    <citation type="submission" date="2013-05" db="EMBL/GenBank/DDBJ databases">
        <title>Draft genome sequences of six wheat associated Fusarium spp. isolates.</title>
        <authorList>
            <person name="Moolhuijzen P.M."/>
            <person name="Manners J.M."/>
            <person name="Wilcox S."/>
            <person name="Bellgard M.I."/>
            <person name="Gardiner D.M."/>
        </authorList>
    </citation>
    <scope>NUCLEOTIDE SEQUENCE</scope>
    <source>
        <strain evidence="2">CS3069</strain>
    </source>
</reference>
<accession>A0A090N5U9</accession>
<dbReference type="EMBL" id="CBMI010003120">
    <property type="protein sequence ID" value="CEG05161.1"/>
    <property type="molecule type" value="Genomic_DNA"/>
</dbReference>